<dbReference type="Proteomes" id="UP000054632">
    <property type="component" value="Unassembled WGS sequence"/>
</dbReference>
<protein>
    <submittedName>
        <fullName evidence="1">Uncharacterized protein</fullName>
    </submittedName>
</protein>
<proteinExistence type="predicted"/>
<evidence type="ECO:0000313" key="1">
    <source>
        <dbReference type="EMBL" id="KRY30790.1"/>
    </source>
</evidence>
<name>A0A0V1B177_TRIPS</name>
<organism evidence="1 2">
    <name type="scientific">Trichinella pseudospiralis</name>
    <name type="common">Parasitic roundworm</name>
    <dbReference type="NCBI Taxonomy" id="6337"/>
    <lineage>
        <taxon>Eukaryota</taxon>
        <taxon>Metazoa</taxon>
        <taxon>Ecdysozoa</taxon>
        <taxon>Nematoda</taxon>
        <taxon>Enoplea</taxon>
        <taxon>Dorylaimia</taxon>
        <taxon>Trichinellida</taxon>
        <taxon>Trichinellidae</taxon>
        <taxon>Trichinella</taxon>
    </lineage>
</organism>
<gene>
    <name evidence="1" type="ORF">T4A_6354</name>
</gene>
<evidence type="ECO:0000313" key="2">
    <source>
        <dbReference type="Proteomes" id="UP000054632"/>
    </source>
</evidence>
<dbReference type="EMBL" id="JYDR01005227">
    <property type="protein sequence ID" value="KRY30790.1"/>
    <property type="molecule type" value="Genomic_DNA"/>
</dbReference>
<comment type="caution">
    <text evidence="1">The sequence shown here is derived from an EMBL/GenBank/DDBJ whole genome shotgun (WGS) entry which is preliminary data.</text>
</comment>
<sequence length="56" mass="6496">MCINKGNTNIREPFIPQLMASISIKKSRNFEKTFFTVFRKTSKSIVQKNSKISKKT</sequence>
<dbReference type="AlphaFoldDB" id="A0A0V1B177"/>
<accession>A0A0V1B177</accession>
<reference evidence="1 2" key="1">
    <citation type="submission" date="2015-01" db="EMBL/GenBank/DDBJ databases">
        <title>Evolution of Trichinella species and genotypes.</title>
        <authorList>
            <person name="Korhonen P.K."/>
            <person name="Edoardo P."/>
            <person name="Giuseppe L.R."/>
            <person name="Gasser R.B."/>
        </authorList>
    </citation>
    <scope>NUCLEOTIDE SEQUENCE [LARGE SCALE GENOMIC DNA]</scope>
    <source>
        <strain evidence="1">ISS13</strain>
    </source>
</reference>